<accession>A0ABV8TTM9</accession>
<dbReference type="EMBL" id="JBHSDK010000002">
    <property type="protein sequence ID" value="MFC4334124.1"/>
    <property type="molecule type" value="Genomic_DNA"/>
</dbReference>
<proteinExistence type="predicted"/>
<dbReference type="RefSeq" id="WP_380617856.1">
    <property type="nucleotide sequence ID" value="NZ_JBHSDK010000002.1"/>
</dbReference>
<protein>
    <submittedName>
        <fullName evidence="1">Lysine biosynthesis protein LysW</fullName>
    </submittedName>
</protein>
<sequence length="64" mass="7065">MSNTTATPALECLVCDSALEGHESWEKGEIVECESCGQEHEVLEKTEAVTRIDLAPEVEEDWGE</sequence>
<comment type="caution">
    <text evidence="1">The sequence shown here is derived from an EMBL/GenBank/DDBJ whole genome shotgun (WGS) entry which is preliminary data.</text>
</comment>
<keyword evidence="2" id="KW-1185">Reference proteome</keyword>
<dbReference type="Proteomes" id="UP001595823">
    <property type="component" value="Unassembled WGS sequence"/>
</dbReference>
<name>A0ABV8TTM9_9ACTN</name>
<reference evidence="2" key="1">
    <citation type="journal article" date="2019" name="Int. J. Syst. Evol. Microbiol.">
        <title>The Global Catalogue of Microorganisms (GCM) 10K type strain sequencing project: providing services to taxonomists for standard genome sequencing and annotation.</title>
        <authorList>
            <consortium name="The Broad Institute Genomics Platform"/>
            <consortium name="The Broad Institute Genome Sequencing Center for Infectious Disease"/>
            <person name="Wu L."/>
            <person name="Ma J."/>
        </authorList>
    </citation>
    <scope>NUCLEOTIDE SEQUENCE [LARGE SCALE GENOMIC DNA]</scope>
    <source>
        <strain evidence="2">IBRC-M 10908</strain>
    </source>
</reference>
<organism evidence="1 2">
    <name type="scientific">Salininema proteolyticum</name>
    <dbReference type="NCBI Taxonomy" id="1607685"/>
    <lineage>
        <taxon>Bacteria</taxon>
        <taxon>Bacillati</taxon>
        <taxon>Actinomycetota</taxon>
        <taxon>Actinomycetes</taxon>
        <taxon>Glycomycetales</taxon>
        <taxon>Glycomycetaceae</taxon>
        <taxon>Salininema</taxon>
    </lineage>
</organism>
<dbReference type="Gene3D" id="2.20.28.160">
    <property type="match status" value="1"/>
</dbReference>
<dbReference type="InterPro" id="IPR005906">
    <property type="entry name" value="LysW"/>
</dbReference>
<evidence type="ECO:0000313" key="1">
    <source>
        <dbReference type="EMBL" id="MFC4334124.1"/>
    </source>
</evidence>
<dbReference type="Pfam" id="PF21344">
    <property type="entry name" value="Zn_ribbon_LysW"/>
    <property type="match status" value="1"/>
</dbReference>
<gene>
    <name evidence="1" type="ORF">ACFPET_02810</name>
</gene>
<evidence type="ECO:0000313" key="2">
    <source>
        <dbReference type="Proteomes" id="UP001595823"/>
    </source>
</evidence>